<dbReference type="RefSeq" id="WP_240575624.1">
    <property type="nucleotide sequence ID" value="NZ_JAKVQD010000106.1"/>
</dbReference>
<evidence type="ECO:0000256" key="1">
    <source>
        <dbReference type="SAM" id="Phobius"/>
    </source>
</evidence>
<feature type="non-terminal residue" evidence="2">
    <location>
        <position position="99"/>
    </location>
</feature>
<keyword evidence="1" id="KW-0812">Transmembrane</keyword>
<reference evidence="2" key="1">
    <citation type="submission" date="2022-02" db="EMBL/GenBank/DDBJ databases">
        <title>Aestuariibaculum sp., a marine bacterium isolated from sediment in Guangxi.</title>
        <authorList>
            <person name="Ying J."/>
        </authorList>
    </citation>
    <scope>NUCLEOTIDE SEQUENCE</scope>
    <source>
        <strain evidence="2">L182</strain>
    </source>
</reference>
<name>A0ABS9RMY3_9FLAO</name>
<keyword evidence="1" id="KW-0472">Membrane</keyword>
<evidence type="ECO:0008006" key="4">
    <source>
        <dbReference type="Google" id="ProtNLM"/>
    </source>
</evidence>
<proteinExistence type="predicted"/>
<keyword evidence="1" id="KW-1133">Transmembrane helix</keyword>
<comment type="caution">
    <text evidence="2">The sequence shown here is derived from an EMBL/GenBank/DDBJ whole genome shotgun (WGS) entry which is preliminary data.</text>
</comment>
<organism evidence="2 3">
    <name type="scientific">Aestuariibaculum lutulentum</name>
    <dbReference type="NCBI Taxonomy" id="2920935"/>
    <lineage>
        <taxon>Bacteria</taxon>
        <taxon>Pseudomonadati</taxon>
        <taxon>Bacteroidota</taxon>
        <taxon>Flavobacteriia</taxon>
        <taxon>Flavobacteriales</taxon>
        <taxon>Flavobacteriaceae</taxon>
    </lineage>
</organism>
<accession>A0ABS9RMY3</accession>
<dbReference type="EMBL" id="JAKVQD010000106">
    <property type="protein sequence ID" value="MCH4554227.1"/>
    <property type="molecule type" value="Genomic_DNA"/>
</dbReference>
<feature type="non-terminal residue" evidence="2">
    <location>
        <position position="1"/>
    </location>
</feature>
<gene>
    <name evidence="2" type="ORF">MKW35_16525</name>
</gene>
<evidence type="ECO:0000313" key="3">
    <source>
        <dbReference type="Proteomes" id="UP001156141"/>
    </source>
</evidence>
<feature type="transmembrane region" description="Helical" evidence="1">
    <location>
        <begin position="67"/>
        <end position="85"/>
    </location>
</feature>
<protein>
    <recommendedName>
        <fullName evidence="4">O-antigen ligase family protein</fullName>
    </recommendedName>
</protein>
<evidence type="ECO:0000313" key="2">
    <source>
        <dbReference type="EMBL" id="MCH4554227.1"/>
    </source>
</evidence>
<feature type="transmembrane region" description="Helical" evidence="1">
    <location>
        <begin position="26"/>
        <end position="46"/>
    </location>
</feature>
<dbReference type="Proteomes" id="UP001156141">
    <property type="component" value="Unassembled WGS sequence"/>
</dbReference>
<keyword evidence="3" id="KW-1185">Reference proteome</keyword>
<sequence>VFRQYEPDVLLKLTFYNHAHSDPLEVLMAGGIAAFAVLIVFFAWWVRTAWLLVAASEGQSDVAYGRLGVATTTLLMIASVIDYPLRTPLLGVVMVIGLG</sequence>